<name>A0A1B0BYD1_9MUSC</name>
<dbReference type="EnsemblMetazoa" id="GPPI044157-RA">
    <property type="protein sequence ID" value="GPPI044157-PA"/>
    <property type="gene ID" value="GPPI044157"/>
</dbReference>
<sequence>MVYSWLVLSLWAGLCRSQATIEVNTDLGKIKGLEMTSRLGEKFWSFRGIRYAQAPIGDLRFQPPQPQNAWKPLVYDATADGPICPQFTTETSEISEDCLRLNVYTKNLNDKKPVIVYLHPGGFYSFSAQSKSVAGPQSFMDRDIVLVTVNYRLGSLGFLATGTAEAVGNAGLKDQVIALRWVQQHIRKFGGDCDSVTLWGYSAGSFSIGLHIMSPMSKGLFHRAIMMSASPLGQFNYQNNQLNLAEKQARLLNCPEKPIKNMVKCLKAKPTMDYVDTIRDMFEFEWNPVLNWVPVIEPDFGQERFIADDPYKVMESGNIHKVPLIIGITEYEFYYLAFLYSSGQNGLGYLYWGFTHPQSFDFSLLLSDTLRNETQRERFNADFATYAPIYFLYERETQKSLTASEAFRKKYFENQPLVYPNSLERFGQLYSDGLICFEYYRYLHMILKHVPVYTYMFNYKGRYSFFINPDTNQTYGAMHHDELLYLLHMPILTPLFTKTDPENDVIERLTRLWSEFAKNSYVSSDPNNPNDVYLKDIDWCLYTEKDKKYLEIGNELKLKSGGIYTDRLQLWNSLFPLK</sequence>
<feature type="signal peptide" evidence="6">
    <location>
        <begin position="1"/>
        <end position="17"/>
    </location>
</feature>
<keyword evidence="4" id="KW-1015">Disulfide bond</keyword>
<evidence type="ECO:0000259" key="7">
    <source>
        <dbReference type="Pfam" id="PF00135"/>
    </source>
</evidence>
<dbReference type="Gene3D" id="3.40.50.1820">
    <property type="entry name" value="alpha/beta hydrolase"/>
    <property type="match status" value="1"/>
</dbReference>
<dbReference type="Pfam" id="PF00135">
    <property type="entry name" value="COesterase"/>
    <property type="match status" value="1"/>
</dbReference>
<dbReference type="PROSITE" id="PS00122">
    <property type="entry name" value="CARBOXYLESTERASE_B_1"/>
    <property type="match status" value="1"/>
</dbReference>
<dbReference type="GO" id="GO:0052689">
    <property type="term" value="F:carboxylic ester hydrolase activity"/>
    <property type="evidence" value="ECO:0007669"/>
    <property type="project" value="UniProtKB-KW"/>
</dbReference>
<dbReference type="InterPro" id="IPR050309">
    <property type="entry name" value="Type-B_Carboxylest/Lipase"/>
</dbReference>
<feature type="chain" id="PRO_5008445952" description="Carboxylic ester hydrolase" evidence="6">
    <location>
        <begin position="18"/>
        <end position="578"/>
    </location>
</feature>
<keyword evidence="5" id="KW-0325">Glycoprotein</keyword>
<dbReference type="Proteomes" id="UP000092460">
    <property type="component" value="Unassembled WGS sequence"/>
</dbReference>
<dbReference type="AlphaFoldDB" id="A0A1B0BYD1"/>
<accession>A0A1B0BYD1</accession>
<dbReference type="VEuPathDB" id="VectorBase:GPPI044157"/>
<reference evidence="8" key="2">
    <citation type="submission" date="2020-05" db="UniProtKB">
        <authorList>
            <consortium name="EnsemblMetazoa"/>
        </authorList>
    </citation>
    <scope>IDENTIFICATION</scope>
    <source>
        <strain evidence="8">IAEA</strain>
    </source>
</reference>
<dbReference type="PANTHER" id="PTHR11559">
    <property type="entry name" value="CARBOXYLESTERASE"/>
    <property type="match status" value="1"/>
</dbReference>
<keyword evidence="3 6" id="KW-0378">Hydrolase</keyword>
<evidence type="ECO:0000256" key="4">
    <source>
        <dbReference type="ARBA" id="ARBA00023157"/>
    </source>
</evidence>
<dbReference type="STRING" id="67801.A0A1B0BYD1"/>
<protein>
    <recommendedName>
        <fullName evidence="6">Carboxylic ester hydrolase</fullName>
        <ecNumber evidence="6">3.1.1.-</ecNumber>
    </recommendedName>
</protein>
<dbReference type="InterPro" id="IPR019826">
    <property type="entry name" value="Carboxylesterase_B_AS"/>
</dbReference>
<evidence type="ECO:0000313" key="8">
    <source>
        <dbReference type="EnsemblMetazoa" id="GPPI044157-PA"/>
    </source>
</evidence>
<dbReference type="EMBL" id="JXJN01022584">
    <property type="status" value="NOT_ANNOTATED_CDS"/>
    <property type="molecule type" value="Genomic_DNA"/>
</dbReference>
<comment type="similarity">
    <text evidence="1 6">Belongs to the type-B carboxylesterase/lipase family.</text>
</comment>
<evidence type="ECO:0000256" key="5">
    <source>
        <dbReference type="ARBA" id="ARBA00023180"/>
    </source>
</evidence>
<keyword evidence="2" id="KW-0719">Serine esterase</keyword>
<keyword evidence="6" id="KW-0732">Signal</keyword>
<evidence type="ECO:0000256" key="2">
    <source>
        <dbReference type="ARBA" id="ARBA00022487"/>
    </source>
</evidence>
<dbReference type="InterPro" id="IPR029058">
    <property type="entry name" value="AB_hydrolase_fold"/>
</dbReference>
<dbReference type="InterPro" id="IPR002018">
    <property type="entry name" value="CarbesteraseB"/>
</dbReference>
<keyword evidence="9" id="KW-1185">Reference proteome</keyword>
<proteinExistence type="inferred from homology"/>
<evidence type="ECO:0000256" key="1">
    <source>
        <dbReference type="ARBA" id="ARBA00005964"/>
    </source>
</evidence>
<feature type="domain" description="Carboxylesterase type B" evidence="7">
    <location>
        <begin position="22"/>
        <end position="571"/>
    </location>
</feature>
<organism evidence="8 9">
    <name type="scientific">Glossina palpalis gambiensis</name>
    <dbReference type="NCBI Taxonomy" id="67801"/>
    <lineage>
        <taxon>Eukaryota</taxon>
        <taxon>Metazoa</taxon>
        <taxon>Ecdysozoa</taxon>
        <taxon>Arthropoda</taxon>
        <taxon>Hexapoda</taxon>
        <taxon>Insecta</taxon>
        <taxon>Pterygota</taxon>
        <taxon>Neoptera</taxon>
        <taxon>Endopterygota</taxon>
        <taxon>Diptera</taxon>
        <taxon>Brachycera</taxon>
        <taxon>Muscomorpha</taxon>
        <taxon>Hippoboscoidea</taxon>
        <taxon>Glossinidae</taxon>
        <taxon>Glossina</taxon>
    </lineage>
</organism>
<evidence type="ECO:0000256" key="3">
    <source>
        <dbReference type="ARBA" id="ARBA00022801"/>
    </source>
</evidence>
<dbReference type="SUPFAM" id="SSF53474">
    <property type="entry name" value="alpha/beta-Hydrolases"/>
    <property type="match status" value="1"/>
</dbReference>
<evidence type="ECO:0000313" key="9">
    <source>
        <dbReference type="Proteomes" id="UP000092460"/>
    </source>
</evidence>
<reference evidence="9" key="1">
    <citation type="submission" date="2015-01" db="EMBL/GenBank/DDBJ databases">
        <authorList>
            <person name="Aksoy S."/>
            <person name="Warren W."/>
            <person name="Wilson R.K."/>
        </authorList>
    </citation>
    <scope>NUCLEOTIDE SEQUENCE [LARGE SCALE GENOMIC DNA]</scope>
    <source>
        <strain evidence="9">IAEA</strain>
    </source>
</reference>
<dbReference type="EC" id="3.1.1.-" evidence="6"/>
<evidence type="ECO:0000256" key="6">
    <source>
        <dbReference type="RuleBase" id="RU361235"/>
    </source>
</evidence>